<evidence type="ECO:0000256" key="1">
    <source>
        <dbReference type="ARBA" id="ARBA00001198"/>
    </source>
</evidence>
<dbReference type="Gene3D" id="3.40.50.150">
    <property type="entry name" value="Vaccinia Virus protein VP39"/>
    <property type="match status" value="1"/>
</dbReference>
<dbReference type="PANTHER" id="PTHR32194:SF4">
    <property type="entry name" value="PROTEASOME SUBUNIT BETA TYPE-7"/>
    <property type="match status" value="1"/>
</dbReference>
<comment type="caution">
    <text evidence="17">The sequence shown here is derived from an EMBL/GenBank/DDBJ whole genome shotgun (WGS) entry which is preliminary data.</text>
</comment>
<dbReference type="CDD" id="cd03763">
    <property type="entry name" value="proteasome_beta_type_7"/>
    <property type="match status" value="1"/>
</dbReference>
<organism evidence="17 18">
    <name type="scientific">Ensete ventricosum</name>
    <name type="common">Abyssinian banana</name>
    <name type="synonym">Musa ensete</name>
    <dbReference type="NCBI Taxonomy" id="4639"/>
    <lineage>
        <taxon>Eukaryota</taxon>
        <taxon>Viridiplantae</taxon>
        <taxon>Streptophyta</taxon>
        <taxon>Embryophyta</taxon>
        <taxon>Tracheophyta</taxon>
        <taxon>Spermatophyta</taxon>
        <taxon>Magnoliopsida</taxon>
        <taxon>Liliopsida</taxon>
        <taxon>Zingiberales</taxon>
        <taxon>Musaceae</taxon>
        <taxon>Ensete</taxon>
    </lineage>
</organism>
<dbReference type="GO" id="GO:0051603">
    <property type="term" value="P:proteolysis involved in protein catabolic process"/>
    <property type="evidence" value="ECO:0007669"/>
    <property type="project" value="InterPro"/>
</dbReference>
<comment type="function">
    <text evidence="2">The proteasome is a multicatalytic proteinase complex which is characterized by its ability to cleave peptides with Arg, Phe, Tyr, Leu, and Glu adjacent to the leaving group at neutral or slightly basic pH. The proteasome has an ATP-dependent proteolytic activity.</text>
</comment>
<keyword evidence="18" id="KW-1185">Reference proteome</keyword>
<evidence type="ECO:0000256" key="15">
    <source>
        <dbReference type="ARBA" id="ARBA00075921"/>
    </source>
</evidence>
<feature type="active site" description="Nucleophile" evidence="16">
    <location>
        <position position="427"/>
    </location>
</feature>
<evidence type="ECO:0000256" key="10">
    <source>
        <dbReference type="ARBA" id="ARBA00022698"/>
    </source>
</evidence>
<dbReference type="InterPro" id="IPR029063">
    <property type="entry name" value="SAM-dependent_MTases_sf"/>
</dbReference>
<evidence type="ECO:0000256" key="16">
    <source>
        <dbReference type="PIRSR" id="PIRSR600243-1"/>
    </source>
</evidence>
<dbReference type="GO" id="GO:0008168">
    <property type="term" value="F:methyltransferase activity"/>
    <property type="evidence" value="ECO:0007669"/>
    <property type="project" value="UniProtKB-KW"/>
</dbReference>
<keyword evidence="9" id="KW-0808">Transferase</keyword>
<evidence type="ECO:0000256" key="13">
    <source>
        <dbReference type="ARBA" id="ARBA00023242"/>
    </source>
</evidence>
<evidence type="ECO:0000256" key="2">
    <source>
        <dbReference type="ARBA" id="ARBA00002000"/>
    </source>
</evidence>
<dbReference type="InterPro" id="IPR000243">
    <property type="entry name" value="Pept_T1A_subB"/>
</dbReference>
<evidence type="ECO:0000256" key="8">
    <source>
        <dbReference type="ARBA" id="ARBA00022670"/>
    </source>
</evidence>
<dbReference type="Pfam" id="PF00227">
    <property type="entry name" value="Proteasome"/>
    <property type="match status" value="1"/>
</dbReference>
<keyword evidence="8" id="KW-0645">Protease</keyword>
<proteinExistence type="predicted"/>
<dbReference type="GO" id="GO:0005634">
    <property type="term" value="C:nucleus"/>
    <property type="evidence" value="ECO:0007669"/>
    <property type="project" value="UniProtKB-SubCell"/>
</dbReference>
<dbReference type="EC" id="3.4.25.1" evidence="5"/>
<evidence type="ECO:0000256" key="9">
    <source>
        <dbReference type="ARBA" id="ARBA00022679"/>
    </source>
</evidence>
<comment type="catalytic activity">
    <reaction evidence="1">
        <text>Cleavage of peptide bonds with very broad specificity.</text>
        <dbReference type="EC" id="3.4.25.1"/>
    </reaction>
</comment>
<sequence length="660" mass="72743">MFARINTQLAYMWRQIFVAQRGRGEASEMAGLRSLFPPATPKPSSAVRSTPPVVFAGQTKWAESRRRTGGVVASRLGADGSDPLLQAALRAASLRFQESLRPDPLFVDPYSGCLLSPTVSHEDLEDKCLLSSFHYRWMTKYIDDKLLALLGTMDELRQIVLLTDGMDTRPYRLNWPCSCVIFDISPQSVFSVSSQKLKGTGAKIGRNCILVHVPLESIDLQAALYKKGFSGNKPSLWAIQGLPISTLTSLKGILSLVSSSAMKGSILMGELPAFLAGIEFETKEKRHQWTDKFFMSHGFRVNVVGSDEIAKNMHFDESFDDTKNIVFIAEQLRFSDAEMESWRSHLERIEEEGDEEGFEEFYSFEAHKTPFVFQGDSNTRSEITINRMARLAADAPTKGGFSFDLCQRNEMLLKKGMHLPTFRKTGTTIVGIVFQDGVILGADTRATEGPIVADKNCEKIHYMAPNIYCCGAGTAADTEAVTDMVSSQLQLHRYATGRESRVVTALTLLKSHLFSYQGHVSAALVLGGVDVTGPHLHTVYPHGSTDTLPFATMGSGSLAAMAVFESKFREGLTKEEGIKLVSEAICSGIFNDLGSGSNVDVCVITKGHTEYLRNHQLPNPRTYVSSRGYNFVKGHTEVLSTKITPLKPKVEAAEVDAMEE</sequence>
<evidence type="ECO:0000256" key="7">
    <source>
        <dbReference type="ARBA" id="ARBA00022603"/>
    </source>
</evidence>
<evidence type="ECO:0000256" key="6">
    <source>
        <dbReference type="ARBA" id="ARBA00022490"/>
    </source>
</evidence>
<evidence type="ECO:0000256" key="11">
    <source>
        <dbReference type="ARBA" id="ARBA00022801"/>
    </source>
</evidence>
<dbReference type="InterPro" id="IPR016050">
    <property type="entry name" value="Proteasome_bsu_CS"/>
</dbReference>
<dbReference type="GO" id="GO:0032259">
    <property type="term" value="P:methylation"/>
    <property type="evidence" value="ECO:0007669"/>
    <property type="project" value="UniProtKB-KW"/>
</dbReference>
<comment type="subcellular location">
    <subcellularLocation>
        <location evidence="3">Nucleus</location>
    </subcellularLocation>
</comment>
<dbReference type="GO" id="GO:0005839">
    <property type="term" value="C:proteasome core complex"/>
    <property type="evidence" value="ECO:0007669"/>
    <property type="project" value="InterPro"/>
</dbReference>
<dbReference type="EMBL" id="JAQQAF010000004">
    <property type="protein sequence ID" value="KAJ8490340.1"/>
    <property type="molecule type" value="Genomic_DNA"/>
</dbReference>
<evidence type="ECO:0000256" key="5">
    <source>
        <dbReference type="ARBA" id="ARBA00012039"/>
    </source>
</evidence>
<evidence type="ECO:0000256" key="14">
    <source>
        <dbReference type="ARBA" id="ARBA00026071"/>
    </source>
</evidence>
<gene>
    <name evidence="17" type="ORF">OPV22_012061</name>
</gene>
<dbReference type="GO" id="GO:0004298">
    <property type="term" value="F:threonine-type endopeptidase activity"/>
    <property type="evidence" value="ECO:0007669"/>
    <property type="project" value="UniProtKB-KW"/>
</dbReference>
<dbReference type="InterPro" id="IPR029055">
    <property type="entry name" value="Ntn_hydrolases_N"/>
</dbReference>
<evidence type="ECO:0000313" key="17">
    <source>
        <dbReference type="EMBL" id="KAJ8490340.1"/>
    </source>
</evidence>
<dbReference type="PRINTS" id="PR00141">
    <property type="entry name" value="PROTEASOME"/>
</dbReference>
<evidence type="ECO:0000256" key="3">
    <source>
        <dbReference type="ARBA" id="ARBA00004123"/>
    </source>
</evidence>
<evidence type="ECO:0000313" key="18">
    <source>
        <dbReference type="Proteomes" id="UP001222027"/>
    </source>
</evidence>
<dbReference type="PROSITE" id="PS00854">
    <property type="entry name" value="PROTEASOME_BETA_1"/>
    <property type="match status" value="1"/>
</dbReference>
<dbReference type="AlphaFoldDB" id="A0AAV8R2A4"/>
<keyword evidence="10" id="KW-0888">Threonine protease</keyword>
<accession>A0AAV8R2A4</accession>
<evidence type="ECO:0000256" key="4">
    <source>
        <dbReference type="ARBA" id="ARBA00011517"/>
    </source>
</evidence>
<protein>
    <recommendedName>
        <fullName evidence="5">proteasome endopeptidase complex</fullName>
        <ecNumber evidence="5">3.4.25.1</ecNumber>
    </recommendedName>
    <alternativeName>
        <fullName evidence="15">Proteasome subunit beta type-2</fullName>
    </alternativeName>
</protein>
<dbReference type="FunFam" id="3.60.20.10:FF:000005">
    <property type="entry name" value="Proteasome subunit beta type-2"/>
    <property type="match status" value="1"/>
</dbReference>
<dbReference type="InterPro" id="IPR007213">
    <property type="entry name" value="Ppm1/Ppm2/Tcmp"/>
</dbReference>
<dbReference type="Gene3D" id="3.60.20.10">
    <property type="entry name" value="Glutamine Phosphoribosylpyrophosphate, subunit 1, domain 1"/>
    <property type="match status" value="1"/>
</dbReference>
<comment type="subunit">
    <text evidence="14">The 26S proteasome consists of a 20S proteasome core and two 19S regulatory subunits. The 20S proteasome core is composed of 28 subunits that are arranged in four stacked rings, resulting in a barrel-shaped structure. The two end rings are each formed by seven alpha subunits, and the two central rings are each formed by seven beta subunits. The catalytic chamber with the active sites is on the inside of the barrel.</text>
</comment>
<dbReference type="PROSITE" id="PS51476">
    <property type="entry name" value="PROTEASOME_BETA_2"/>
    <property type="match status" value="1"/>
</dbReference>
<dbReference type="SUPFAM" id="SSF56235">
    <property type="entry name" value="N-terminal nucleophile aminohydrolases (Ntn hydrolases)"/>
    <property type="match status" value="1"/>
</dbReference>
<dbReference type="GO" id="GO:0005737">
    <property type="term" value="C:cytoplasm"/>
    <property type="evidence" value="ECO:0007669"/>
    <property type="project" value="TreeGrafter"/>
</dbReference>
<dbReference type="PANTHER" id="PTHR32194">
    <property type="entry name" value="METALLOPROTEASE TLDD"/>
    <property type="match status" value="1"/>
</dbReference>
<keyword evidence="11" id="KW-0378">Hydrolase</keyword>
<keyword evidence="7" id="KW-0489">Methyltransferase</keyword>
<keyword evidence="13" id="KW-0539">Nucleus</keyword>
<dbReference type="Proteomes" id="UP001222027">
    <property type="component" value="Unassembled WGS sequence"/>
</dbReference>
<dbReference type="Pfam" id="PF04072">
    <property type="entry name" value="LCM"/>
    <property type="match status" value="1"/>
</dbReference>
<dbReference type="InterPro" id="IPR001353">
    <property type="entry name" value="Proteasome_sua/b"/>
</dbReference>
<keyword evidence="6" id="KW-0963">Cytoplasm</keyword>
<evidence type="ECO:0000256" key="12">
    <source>
        <dbReference type="ARBA" id="ARBA00022942"/>
    </source>
</evidence>
<keyword evidence="12" id="KW-0647">Proteasome</keyword>
<reference evidence="17 18" key="1">
    <citation type="submission" date="2022-12" db="EMBL/GenBank/DDBJ databases">
        <title>Chromosome-scale assembly of the Ensete ventricosum genome.</title>
        <authorList>
            <person name="Dussert Y."/>
            <person name="Stocks J."/>
            <person name="Wendawek A."/>
            <person name="Woldeyes F."/>
            <person name="Nichols R.A."/>
            <person name="Borrell J.S."/>
        </authorList>
    </citation>
    <scope>NUCLEOTIDE SEQUENCE [LARGE SCALE GENOMIC DNA]</scope>
    <source>
        <strain evidence="18">cv. Maze</strain>
        <tissue evidence="17">Seeds</tissue>
    </source>
</reference>
<dbReference type="SUPFAM" id="SSF53335">
    <property type="entry name" value="S-adenosyl-L-methionine-dependent methyltransferases"/>
    <property type="match status" value="1"/>
</dbReference>
<dbReference type="InterPro" id="IPR023333">
    <property type="entry name" value="Proteasome_suB-type"/>
</dbReference>
<comment type="subunit">
    <text evidence="4">Component of the 20S core complex of the 26S proteasome. The 26S proteasome is composed of a core protease (CP), known as the 20S proteasome, capped at one or both ends by the 19S regulatory particle (RP/PA700). The 20S proteasome core is composed of 28 subunits that are arranged in four stacked rings, resulting in a barrel-shaped structure. The two end rings are each formed by seven alpha subunits, and the two central rings are each formed by seven beta subunits. The catalytic chamber with the active sites is on the inside of the barrel.</text>
</comment>
<name>A0AAV8R2A4_ENSVE</name>